<evidence type="ECO:0000256" key="1">
    <source>
        <dbReference type="SAM" id="SignalP"/>
    </source>
</evidence>
<dbReference type="AlphaFoldDB" id="A0ABD2P747"/>
<protein>
    <submittedName>
        <fullName evidence="2">Uncharacterized protein</fullName>
    </submittedName>
</protein>
<dbReference type="Proteomes" id="UP001516400">
    <property type="component" value="Unassembled WGS sequence"/>
</dbReference>
<keyword evidence="3" id="KW-1185">Reference proteome</keyword>
<organism evidence="2 3">
    <name type="scientific">Cryptolaemus montrouzieri</name>
    <dbReference type="NCBI Taxonomy" id="559131"/>
    <lineage>
        <taxon>Eukaryota</taxon>
        <taxon>Metazoa</taxon>
        <taxon>Ecdysozoa</taxon>
        <taxon>Arthropoda</taxon>
        <taxon>Hexapoda</taxon>
        <taxon>Insecta</taxon>
        <taxon>Pterygota</taxon>
        <taxon>Neoptera</taxon>
        <taxon>Endopterygota</taxon>
        <taxon>Coleoptera</taxon>
        <taxon>Polyphaga</taxon>
        <taxon>Cucujiformia</taxon>
        <taxon>Coccinelloidea</taxon>
        <taxon>Coccinellidae</taxon>
        <taxon>Scymninae</taxon>
        <taxon>Scymnini</taxon>
        <taxon>Cryptolaemus</taxon>
    </lineage>
</organism>
<reference evidence="2 3" key="1">
    <citation type="journal article" date="2021" name="BMC Biol.">
        <title>Horizontally acquired antibacterial genes associated with adaptive radiation of ladybird beetles.</title>
        <authorList>
            <person name="Li H.S."/>
            <person name="Tang X.F."/>
            <person name="Huang Y.H."/>
            <person name="Xu Z.Y."/>
            <person name="Chen M.L."/>
            <person name="Du X.Y."/>
            <person name="Qiu B.Y."/>
            <person name="Chen P.T."/>
            <person name="Zhang W."/>
            <person name="Slipinski A."/>
            <person name="Escalona H.E."/>
            <person name="Waterhouse R.M."/>
            <person name="Zwick A."/>
            <person name="Pang H."/>
        </authorList>
    </citation>
    <scope>NUCLEOTIDE SEQUENCE [LARGE SCALE GENOMIC DNA]</scope>
    <source>
        <strain evidence="2">SYSU2018</strain>
    </source>
</reference>
<accession>A0ABD2P747</accession>
<sequence length="139" mass="15975">MHFQMVLFIALTVLFSPIITLEALTLFEISTTIKGPVISNPFIPFRHGKTEKVELEVNKEDSEEIAYDIKMQSTQSHKPIKFRSRKHHLEEIEETETKFSNDEKGNDSMKQMVTICTNSFANVKLNNLFACIWQGVKAI</sequence>
<name>A0ABD2P747_9CUCU</name>
<proteinExistence type="predicted"/>
<dbReference type="EMBL" id="JABFTP020000185">
    <property type="protein sequence ID" value="KAL3286792.1"/>
    <property type="molecule type" value="Genomic_DNA"/>
</dbReference>
<comment type="caution">
    <text evidence="2">The sequence shown here is derived from an EMBL/GenBank/DDBJ whole genome shotgun (WGS) entry which is preliminary data.</text>
</comment>
<feature type="chain" id="PRO_5044788153" evidence="1">
    <location>
        <begin position="24"/>
        <end position="139"/>
    </location>
</feature>
<gene>
    <name evidence="2" type="ORF">HHI36_001286</name>
</gene>
<keyword evidence="1" id="KW-0732">Signal</keyword>
<evidence type="ECO:0000313" key="3">
    <source>
        <dbReference type="Proteomes" id="UP001516400"/>
    </source>
</evidence>
<evidence type="ECO:0000313" key="2">
    <source>
        <dbReference type="EMBL" id="KAL3286792.1"/>
    </source>
</evidence>
<feature type="signal peptide" evidence="1">
    <location>
        <begin position="1"/>
        <end position="23"/>
    </location>
</feature>